<evidence type="ECO:0000313" key="2">
    <source>
        <dbReference type="Proteomes" id="UP001597079"/>
    </source>
</evidence>
<dbReference type="Proteomes" id="UP001597079">
    <property type="component" value="Unassembled WGS sequence"/>
</dbReference>
<reference evidence="2" key="1">
    <citation type="journal article" date="2019" name="Int. J. Syst. Evol. Microbiol.">
        <title>The Global Catalogue of Microorganisms (GCM) 10K type strain sequencing project: providing services to taxonomists for standard genome sequencing and annotation.</title>
        <authorList>
            <consortium name="The Broad Institute Genomics Platform"/>
            <consortium name="The Broad Institute Genome Sequencing Center for Infectious Disease"/>
            <person name="Wu L."/>
            <person name="Ma J."/>
        </authorList>
    </citation>
    <scope>NUCLEOTIDE SEQUENCE [LARGE SCALE GENOMIC DNA]</scope>
    <source>
        <strain evidence="2">CGMCC 1.12286</strain>
    </source>
</reference>
<comment type="caution">
    <text evidence="1">The sequence shown here is derived from an EMBL/GenBank/DDBJ whole genome shotgun (WGS) entry which is preliminary data.</text>
</comment>
<dbReference type="SUPFAM" id="SSF55729">
    <property type="entry name" value="Acyl-CoA N-acyltransferases (Nat)"/>
    <property type="match status" value="1"/>
</dbReference>
<organism evidence="1 2">
    <name type="scientific">Alicyclobacillus fodiniaquatilis</name>
    <dbReference type="NCBI Taxonomy" id="1661150"/>
    <lineage>
        <taxon>Bacteria</taxon>
        <taxon>Bacillati</taxon>
        <taxon>Bacillota</taxon>
        <taxon>Bacilli</taxon>
        <taxon>Bacillales</taxon>
        <taxon>Alicyclobacillaceae</taxon>
        <taxon>Alicyclobacillus</taxon>
    </lineage>
</organism>
<dbReference type="EC" id="2.3.-.-" evidence="1"/>
<dbReference type="InterPro" id="IPR016181">
    <property type="entry name" value="Acyl_CoA_acyltransferase"/>
</dbReference>
<dbReference type="RefSeq" id="WP_377944421.1">
    <property type="nucleotide sequence ID" value="NZ_JBHUCX010000067.1"/>
</dbReference>
<keyword evidence="1" id="KW-0808">Transferase</keyword>
<dbReference type="EMBL" id="JBHUCX010000067">
    <property type="protein sequence ID" value="MFD1676518.1"/>
    <property type="molecule type" value="Genomic_DNA"/>
</dbReference>
<proteinExistence type="predicted"/>
<protein>
    <submittedName>
        <fullName evidence="1">GNAT family N-acetyltransferase</fullName>
        <ecNumber evidence="1">2.3.-.-</ecNumber>
    </submittedName>
</protein>
<gene>
    <name evidence="1" type="ORF">ACFSB2_17605</name>
</gene>
<keyword evidence="2" id="KW-1185">Reference proteome</keyword>
<keyword evidence="1" id="KW-0012">Acyltransferase</keyword>
<dbReference type="Gene3D" id="3.40.630.30">
    <property type="match status" value="1"/>
</dbReference>
<evidence type="ECO:0000313" key="1">
    <source>
        <dbReference type="EMBL" id="MFD1676518.1"/>
    </source>
</evidence>
<accession>A0ABW4JLT9</accession>
<sequence>MDELTRMWRKVTSQSLKPNTPTEYTWIPACTDSVIESIFKYNVKIGPVDLITATEAHLPFLISCNSDVEGMRMLGYTYRISPERFKDDMYSWNVLQIIVTESPIGFVKANVNPDDKNANVSLYLVPKARGWGISHLVMRPFLSLLFDTLSLHKVQFAVWEFNKSSLNNFKQYLNLDAILREDAYYQGRYWDKFVFSVVDREWTTVKNQLVIMEERANKLLTKRKERRRAISETVLG</sequence>
<name>A0ABW4JLT9_9BACL</name>
<dbReference type="GO" id="GO:0016746">
    <property type="term" value="F:acyltransferase activity"/>
    <property type="evidence" value="ECO:0007669"/>
    <property type="project" value="UniProtKB-KW"/>
</dbReference>